<reference evidence="2" key="1">
    <citation type="submission" date="2017-04" db="EMBL/GenBank/DDBJ databases">
        <authorList>
            <person name="Varghese N."/>
            <person name="Submissions S."/>
        </authorList>
    </citation>
    <scope>NUCLEOTIDE SEQUENCE [LARGE SCALE GENOMIC DNA]</scope>
    <source>
        <strain evidence="2">USBA 82</strain>
    </source>
</reference>
<accession>A0A1X7KJE2</accession>
<proteinExistence type="predicted"/>
<dbReference type="Proteomes" id="UP000193355">
    <property type="component" value="Unassembled WGS sequence"/>
</dbReference>
<dbReference type="SUPFAM" id="SSF47598">
    <property type="entry name" value="Ribbon-helix-helix"/>
    <property type="match status" value="1"/>
</dbReference>
<evidence type="ECO:0000313" key="2">
    <source>
        <dbReference type="Proteomes" id="UP000193355"/>
    </source>
</evidence>
<dbReference type="InterPro" id="IPR010985">
    <property type="entry name" value="Ribbon_hlx_hlx"/>
</dbReference>
<keyword evidence="2" id="KW-1185">Reference proteome</keyword>
<evidence type="ECO:0008006" key="3">
    <source>
        <dbReference type="Google" id="ProtNLM"/>
    </source>
</evidence>
<dbReference type="AlphaFoldDB" id="A0A1X7KJE2"/>
<dbReference type="GO" id="GO:0006355">
    <property type="term" value="P:regulation of DNA-templated transcription"/>
    <property type="evidence" value="ECO:0007669"/>
    <property type="project" value="InterPro"/>
</dbReference>
<gene>
    <name evidence="1" type="ORF">SAMN06275492_12825</name>
</gene>
<name>A0A1X7KJE2_9BACT</name>
<dbReference type="EMBL" id="FXBB01000028">
    <property type="protein sequence ID" value="SMG40746.1"/>
    <property type="molecule type" value="Genomic_DNA"/>
</dbReference>
<organism evidence="1 2">
    <name type="scientific">Dethiosulfovibrio salsuginis</name>
    <dbReference type="NCBI Taxonomy" id="561720"/>
    <lineage>
        <taxon>Bacteria</taxon>
        <taxon>Thermotogati</taxon>
        <taxon>Synergistota</taxon>
        <taxon>Synergistia</taxon>
        <taxon>Synergistales</taxon>
        <taxon>Dethiosulfovibrionaceae</taxon>
        <taxon>Dethiosulfovibrio</taxon>
    </lineage>
</organism>
<dbReference type="InterPro" id="IPR013321">
    <property type="entry name" value="Arc_rbn_hlx_hlx"/>
</dbReference>
<evidence type="ECO:0000313" key="1">
    <source>
        <dbReference type="EMBL" id="SMG40746.1"/>
    </source>
</evidence>
<protein>
    <recommendedName>
        <fullName evidence="3">HicB family protein</fullName>
    </recommendedName>
</protein>
<dbReference type="STRING" id="561720.SAMN06275492_12825"/>
<sequence>MSQITLRLPDDLHTKIRVISAFKNVSQNDLITEAVQEKVDRWEQKYGTLPLPPEEDD</sequence>
<dbReference type="Gene3D" id="1.10.1220.10">
    <property type="entry name" value="Met repressor-like"/>
    <property type="match status" value="1"/>
</dbReference>